<reference evidence="1" key="1">
    <citation type="submission" date="2020-02" db="EMBL/GenBank/DDBJ databases">
        <authorList>
            <person name="Meier V. D."/>
        </authorList>
    </citation>
    <scope>NUCLEOTIDE SEQUENCE</scope>
    <source>
        <strain evidence="1">AVDCRST_MAG47</strain>
    </source>
</reference>
<dbReference type="EMBL" id="CADCUK010000043">
    <property type="protein sequence ID" value="CAA9366111.1"/>
    <property type="molecule type" value="Genomic_DNA"/>
</dbReference>
<name>A0A6J4MQN4_9ACTN</name>
<dbReference type="CDD" id="cd00882">
    <property type="entry name" value="Ras_like_GTPase"/>
    <property type="match status" value="1"/>
</dbReference>
<sequence length="569" mass="61269">MNAQALITALEELRVALASVELPLVVPGSEEQRGARHEVLGQLDDYVLPRLRQIEAPLLAVVGGSTGAGKSTLVNSVIGQKVTQPGVLRPTTRSPVLAFNPADADWFTDARILPDLARTSAASSDPRSLQLVPVDSVPAGLAILDAPDIDSVEVRNRTLAAQLLAAADLWLFVTSAARYADQVPWDFLRAAAERSAAVAIVLDRIPPGAEDEVATHLQEMLQQRGLERSPLFAVTEGPVDDAGLLPAVAVERIRTWLEGLAADANARAAVVRQTLDGAIRSVARRSEEVATAHAGQVEMTQRLEVDVTRAYAEARRDVAEASADGSLLRGEVLARWQEFVGTGELLRSLETRVGWVRDRVGGWFKGKPQQAERVTVAVESGLESLLIEHAEAAAERAWRSWSSVEAGKRLLETGDRDLGRASRDFRREAERTVRDWQQGVLEMVRTEGADKRTTARFLAFGVNGLSVALMVVVFAHTAGVTGAEAGIAGGSAVLGQKLLEAVFGDQAVRRLAEHAREDLEQRVEALYATESARYLAVLDGLRLDPAGTESLRFAVQRVAALSTTEGTAR</sequence>
<dbReference type="InterPro" id="IPR027417">
    <property type="entry name" value="P-loop_NTPase"/>
</dbReference>
<proteinExistence type="predicted"/>
<gene>
    <name evidence="1" type="ORF">AVDCRST_MAG47-588</name>
</gene>
<dbReference type="SUPFAM" id="SSF52540">
    <property type="entry name" value="P-loop containing nucleoside triphosphate hydrolases"/>
    <property type="match status" value="1"/>
</dbReference>
<protein>
    <submittedName>
        <fullName evidence="1">Dynamin family</fullName>
    </submittedName>
</protein>
<dbReference type="Gene3D" id="3.40.50.300">
    <property type="entry name" value="P-loop containing nucleotide triphosphate hydrolases"/>
    <property type="match status" value="1"/>
</dbReference>
<organism evidence="1">
    <name type="scientific">uncultured Nocardioidaceae bacterium</name>
    <dbReference type="NCBI Taxonomy" id="253824"/>
    <lineage>
        <taxon>Bacteria</taxon>
        <taxon>Bacillati</taxon>
        <taxon>Actinomycetota</taxon>
        <taxon>Actinomycetes</taxon>
        <taxon>Propionibacteriales</taxon>
        <taxon>Nocardioidaceae</taxon>
        <taxon>environmental samples</taxon>
    </lineage>
</organism>
<accession>A0A6J4MQN4</accession>
<dbReference type="AlphaFoldDB" id="A0A6J4MQN4"/>
<evidence type="ECO:0000313" key="1">
    <source>
        <dbReference type="EMBL" id="CAA9366111.1"/>
    </source>
</evidence>